<dbReference type="EC" id="2.4.1.11" evidence="2"/>
<keyword evidence="2" id="KW-0808">Transferase</keyword>
<feature type="domain" description="Glycosyl transferase family 1" evidence="1">
    <location>
        <begin position="214"/>
        <end position="369"/>
    </location>
</feature>
<keyword evidence="3" id="KW-1185">Reference proteome</keyword>
<name>A0A5C5V9L6_9BACT</name>
<dbReference type="SUPFAM" id="SSF53756">
    <property type="entry name" value="UDP-Glycosyltransferase/glycogen phosphorylase"/>
    <property type="match status" value="1"/>
</dbReference>
<evidence type="ECO:0000313" key="2">
    <source>
        <dbReference type="EMBL" id="TWT34567.1"/>
    </source>
</evidence>
<dbReference type="AlphaFoldDB" id="A0A5C5V9L6"/>
<dbReference type="Proteomes" id="UP000318878">
    <property type="component" value="Unassembled WGS sequence"/>
</dbReference>
<gene>
    <name evidence="2" type="ORF">Enr8_19780</name>
</gene>
<dbReference type="PANTHER" id="PTHR12526">
    <property type="entry name" value="GLYCOSYLTRANSFERASE"/>
    <property type="match status" value="1"/>
</dbReference>
<keyword evidence="2" id="KW-0328">Glycosyltransferase</keyword>
<dbReference type="GO" id="GO:0004373">
    <property type="term" value="F:alpha-1,4-glucan glucosyltransferase (UDP-glucose donor) activity"/>
    <property type="evidence" value="ECO:0007669"/>
    <property type="project" value="UniProtKB-EC"/>
</dbReference>
<dbReference type="OrthoDB" id="9814612at2"/>
<comment type="caution">
    <text evidence="2">The sequence shown here is derived from an EMBL/GenBank/DDBJ whole genome shotgun (WGS) entry which is preliminary data.</text>
</comment>
<dbReference type="InterPro" id="IPR001296">
    <property type="entry name" value="Glyco_trans_1"/>
</dbReference>
<reference evidence="2 3" key="1">
    <citation type="submission" date="2019-02" db="EMBL/GenBank/DDBJ databases">
        <title>Deep-cultivation of Planctomycetes and their phenomic and genomic characterization uncovers novel biology.</title>
        <authorList>
            <person name="Wiegand S."/>
            <person name="Jogler M."/>
            <person name="Boedeker C."/>
            <person name="Pinto D."/>
            <person name="Vollmers J."/>
            <person name="Rivas-Marin E."/>
            <person name="Kohn T."/>
            <person name="Peeters S.H."/>
            <person name="Heuer A."/>
            <person name="Rast P."/>
            <person name="Oberbeckmann S."/>
            <person name="Bunk B."/>
            <person name="Jeske O."/>
            <person name="Meyerdierks A."/>
            <person name="Storesund J.E."/>
            <person name="Kallscheuer N."/>
            <person name="Luecker S."/>
            <person name="Lage O.M."/>
            <person name="Pohl T."/>
            <person name="Merkel B.J."/>
            <person name="Hornburger P."/>
            <person name="Mueller R.-W."/>
            <person name="Bruemmer F."/>
            <person name="Labrenz M."/>
            <person name="Spormann A.M."/>
            <person name="Op Den Camp H."/>
            <person name="Overmann J."/>
            <person name="Amann R."/>
            <person name="Jetten M.S.M."/>
            <person name="Mascher T."/>
            <person name="Medema M.H."/>
            <person name="Devos D.P."/>
            <person name="Kaster A.-K."/>
            <person name="Ovreas L."/>
            <person name="Rohde M."/>
            <person name="Galperin M.Y."/>
            <person name="Jogler C."/>
        </authorList>
    </citation>
    <scope>NUCLEOTIDE SEQUENCE [LARGE SCALE GENOMIC DNA]</scope>
    <source>
        <strain evidence="2 3">Enr8</strain>
    </source>
</reference>
<dbReference type="Gene3D" id="3.40.50.2000">
    <property type="entry name" value="Glycogen Phosphorylase B"/>
    <property type="match status" value="2"/>
</dbReference>
<dbReference type="Pfam" id="PF00534">
    <property type="entry name" value="Glycos_transf_1"/>
    <property type="match status" value="1"/>
</dbReference>
<dbReference type="EMBL" id="SJPF01000002">
    <property type="protein sequence ID" value="TWT34567.1"/>
    <property type="molecule type" value="Genomic_DNA"/>
</dbReference>
<evidence type="ECO:0000259" key="1">
    <source>
        <dbReference type="Pfam" id="PF00534"/>
    </source>
</evidence>
<organism evidence="2 3">
    <name type="scientific">Blastopirellula retiformator</name>
    <dbReference type="NCBI Taxonomy" id="2527970"/>
    <lineage>
        <taxon>Bacteria</taxon>
        <taxon>Pseudomonadati</taxon>
        <taxon>Planctomycetota</taxon>
        <taxon>Planctomycetia</taxon>
        <taxon>Pirellulales</taxon>
        <taxon>Pirellulaceae</taxon>
        <taxon>Blastopirellula</taxon>
    </lineage>
</organism>
<sequence length="452" mass="49810">MKNSPLRVLLFSHSATLTHGGGRSFSELLAELCPQADIEVSVVVPECGPLEQSAKHLGAAVFNFSELVPNVEFSELWWCGSSLDASRRIWDGQRMIDCVGRLADAIGCTFDVVYSNTSVCPWGAFFAAKAGLPHVWHLRELVDRDFGWMFYAGKQFTYAVVESLSEEVIVNSDFLAAAVAPYMPNCSVVPIPNGPLAEGWLEDPPSGVIVGDGPLKLALVGRMNPHKGQLDAVVALAHLRNRHIDCELHLFGEADREYERLLIRRSRRLGISDAVKFRGISDDPRSAFCECHIALVCSHFEAFGRVTVEAMATARPIVAADGGATGDLIDNEETGLLYDVGDSVALADCVQRLSNDPELRSKLATKAREEALGRYSRAKYGRSVEDVLRRAATNKARKTCAQVLGAHLDLVADWIYRSIEHQATIERMKVLERTWSEFFSKVAGRILRGIRP</sequence>
<accession>A0A5C5V9L6</accession>
<protein>
    <submittedName>
        <fullName evidence="2">Glycogen synthase</fullName>
        <ecNumber evidence="2">2.4.1.11</ecNumber>
    </submittedName>
</protein>
<dbReference type="RefSeq" id="WP_146430917.1">
    <property type="nucleotide sequence ID" value="NZ_SJPF01000002.1"/>
</dbReference>
<proteinExistence type="predicted"/>
<dbReference type="CDD" id="cd03801">
    <property type="entry name" value="GT4_PimA-like"/>
    <property type="match status" value="1"/>
</dbReference>
<evidence type="ECO:0000313" key="3">
    <source>
        <dbReference type="Proteomes" id="UP000318878"/>
    </source>
</evidence>